<evidence type="ECO:0000256" key="1">
    <source>
        <dbReference type="SAM" id="Phobius"/>
    </source>
</evidence>
<feature type="transmembrane region" description="Helical" evidence="1">
    <location>
        <begin position="20"/>
        <end position="38"/>
    </location>
</feature>
<dbReference type="Gene3D" id="2.60.40.10">
    <property type="entry name" value="Immunoglobulins"/>
    <property type="match status" value="4"/>
</dbReference>
<reference evidence="4" key="1">
    <citation type="submission" date="2025-08" db="UniProtKB">
        <authorList>
            <consortium name="RefSeq"/>
        </authorList>
    </citation>
    <scope>IDENTIFICATION</scope>
</reference>
<dbReference type="InterPro" id="IPR013783">
    <property type="entry name" value="Ig-like_fold"/>
</dbReference>
<evidence type="ECO:0000313" key="3">
    <source>
        <dbReference type="Proteomes" id="UP000515152"/>
    </source>
</evidence>
<dbReference type="SUPFAM" id="SSF48726">
    <property type="entry name" value="Immunoglobulin"/>
    <property type="match status" value="4"/>
</dbReference>
<name>A0A6P8GBZ2_CLUHA</name>
<organism evidence="3 4">
    <name type="scientific">Clupea harengus</name>
    <name type="common">Atlantic herring</name>
    <dbReference type="NCBI Taxonomy" id="7950"/>
    <lineage>
        <taxon>Eukaryota</taxon>
        <taxon>Metazoa</taxon>
        <taxon>Chordata</taxon>
        <taxon>Craniata</taxon>
        <taxon>Vertebrata</taxon>
        <taxon>Euteleostomi</taxon>
        <taxon>Actinopterygii</taxon>
        <taxon>Neopterygii</taxon>
        <taxon>Teleostei</taxon>
        <taxon>Clupei</taxon>
        <taxon>Clupeiformes</taxon>
        <taxon>Clupeoidei</taxon>
        <taxon>Clupeidae</taxon>
        <taxon>Clupea</taxon>
    </lineage>
</organism>
<dbReference type="KEGG" id="char:105894549"/>
<dbReference type="PANTHER" id="PTHR11422:SF0">
    <property type="entry name" value="T-CELL SURFACE GLYCOPROTEIN CD4"/>
    <property type="match status" value="1"/>
</dbReference>
<dbReference type="RefSeq" id="XP_031432610.1">
    <property type="nucleotide sequence ID" value="XM_031576750.2"/>
</dbReference>
<dbReference type="SMART" id="SM00409">
    <property type="entry name" value="IG"/>
    <property type="match status" value="4"/>
</dbReference>
<gene>
    <name evidence="4" type="primary">cd4-1</name>
</gene>
<dbReference type="PROSITE" id="PS50835">
    <property type="entry name" value="IG_LIKE"/>
    <property type="match status" value="2"/>
</dbReference>
<feature type="transmembrane region" description="Helical" evidence="1">
    <location>
        <begin position="458"/>
        <end position="482"/>
    </location>
</feature>
<feature type="domain" description="Ig-like" evidence="2">
    <location>
        <begin position="140"/>
        <end position="229"/>
    </location>
</feature>
<dbReference type="OrthoDB" id="8657369at2759"/>
<dbReference type="GO" id="GO:0009986">
    <property type="term" value="C:cell surface"/>
    <property type="evidence" value="ECO:0007669"/>
    <property type="project" value="Ensembl"/>
</dbReference>
<dbReference type="AlphaFoldDB" id="A0A6P8GBZ2"/>
<proteinExistence type="predicted"/>
<feature type="domain" description="Ig-like" evidence="2">
    <location>
        <begin position="356"/>
        <end position="443"/>
    </location>
</feature>
<dbReference type="PANTHER" id="PTHR11422">
    <property type="entry name" value="T-CELL SURFACE GLYCOPROTEIN CD4"/>
    <property type="match status" value="1"/>
</dbReference>
<accession>A0A6P8GBZ2</accession>
<dbReference type="CTD" id="799982"/>
<protein>
    <submittedName>
        <fullName evidence="4">CD4-1 molecule</fullName>
    </submittedName>
</protein>
<evidence type="ECO:0000259" key="2">
    <source>
        <dbReference type="PROSITE" id="PS50835"/>
    </source>
</evidence>
<keyword evidence="1" id="KW-1133">Transmembrane helix</keyword>
<keyword evidence="1" id="KW-0472">Membrane</keyword>
<dbReference type="Proteomes" id="UP000515152">
    <property type="component" value="Chromosome 11"/>
</dbReference>
<dbReference type="Pfam" id="PF13927">
    <property type="entry name" value="Ig_3"/>
    <property type="match status" value="1"/>
</dbReference>
<keyword evidence="1" id="KW-0812">Transmembrane</keyword>
<dbReference type="InterPro" id="IPR007110">
    <property type="entry name" value="Ig-like_dom"/>
</dbReference>
<dbReference type="InterPro" id="IPR036179">
    <property type="entry name" value="Ig-like_dom_sf"/>
</dbReference>
<sequence>MTVTSICGNRNRSMQKDTMYAVWVAPLLLIIAICPTWAQAGAKEPEAMYAQVGKSVRFPTTDAIEDGVYMTWYWTATWPNDKPQEVFSKHGLGGTDIKPPWKNRVSVPDPDYSLTINKVIGSDFGYFKYELKEKQTKNAEKVYRLYEVTLAPSSVVLSGATLALTCQVKSGTGAKLTWFPPETADSTRKTDVPRPAFRSSTLTLANMSGRDKGVWTCSVNGHKADATTTIHVIDLSPSPKEPIYTSVHATSQLQLPCSISSPVGWEMVLSKGLQGGSWSFLPDPGLEQGPKEPRLLASLPANSTRHWNITAGSGMDGSALQKGPQGNNLSLSKKAVTTQDRGTYTCALSFKTVNLERVIKVEVLQVFARPSTSAFEGQSLNLTCTLGHSLAPELEVKWIPPKTAPLPAMGSSPQAHTLFIAKVSVGQNGRWRCELRRNGTVLTYADVLLKIERVPVDVWLWVGIASTGLIVILLIFIGRSLMRRYRQRRRTQRRKTRFCCCKDPNPQKGFYRT</sequence>
<keyword evidence="3" id="KW-1185">Reference proteome</keyword>
<dbReference type="InterPro" id="IPR003599">
    <property type="entry name" value="Ig_sub"/>
</dbReference>
<evidence type="ECO:0000313" key="4">
    <source>
        <dbReference type="RefSeq" id="XP_031432610.1"/>
    </source>
</evidence>
<dbReference type="GeneID" id="105894549"/>